<comment type="caution">
    <text evidence="4">The sequence shown here is derived from an EMBL/GenBank/DDBJ whole genome shotgun (WGS) entry which is preliminary data.</text>
</comment>
<keyword evidence="5" id="KW-1185">Reference proteome</keyword>
<gene>
    <name evidence="4" type="ORF">KKP3000_000632</name>
</gene>
<reference evidence="4 5" key="1">
    <citation type="journal article" date="2024" name="Int. J. Mol. Sci.">
        <title>Exploration of Alicyclobacillus spp. Genome in Search of Antibiotic Resistance.</title>
        <authorList>
            <person name="Bucka-Kolendo J."/>
            <person name="Kiousi D.E."/>
            <person name="Dekowska A."/>
            <person name="Mikolajczuk-Szczyrba A."/>
            <person name="Karadedos D.M."/>
            <person name="Michael P."/>
            <person name="Galanis A."/>
            <person name="Sokolowska B."/>
        </authorList>
    </citation>
    <scope>NUCLEOTIDE SEQUENCE [LARGE SCALE GENOMIC DNA]</scope>
    <source>
        <strain evidence="4 5">KKP 3000</strain>
    </source>
</reference>
<dbReference type="PANTHER" id="PTHR39183">
    <property type="entry name" value="SPORE COAT PROTEIN F-LIKE PROTEIN YHCQ"/>
    <property type="match status" value="1"/>
</dbReference>
<accession>A0ABV5AHX2</accession>
<keyword evidence="1" id="KW-0749">Sporulation</keyword>
<dbReference type="Gene3D" id="1.20.1260.10">
    <property type="match status" value="1"/>
</dbReference>
<dbReference type="PANTHER" id="PTHR39183:SF1">
    <property type="entry name" value="SPORE COAT PROTEIN F-LIKE PROTEIN YHCQ"/>
    <property type="match status" value="1"/>
</dbReference>
<dbReference type="InterPro" id="IPR012347">
    <property type="entry name" value="Ferritin-like"/>
</dbReference>
<dbReference type="EMBL" id="JBDXSU010000014">
    <property type="protein sequence ID" value="MFB5191846.1"/>
    <property type="molecule type" value="Genomic_DNA"/>
</dbReference>
<evidence type="ECO:0000256" key="1">
    <source>
        <dbReference type="ARBA" id="ARBA00022969"/>
    </source>
</evidence>
<dbReference type="RefSeq" id="WP_275476485.1">
    <property type="nucleotide sequence ID" value="NZ_CP162940.1"/>
</dbReference>
<comment type="similarity">
    <text evidence="3">Belongs to the CotF family.</text>
</comment>
<dbReference type="Pfam" id="PF07875">
    <property type="entry name" value="Coat_F"/>
    <property type="match status" value="1"/>
</dbReference>
<keyword evidence="4" id="KW-0167">Capsid protein</keyword>
<name>A0ABV5AHX2_9BACL</name>
<dbReference type="InterPro" id="IPR012851">
    <property type="entry name" value="Spore_coat_CotF-like"/>
</dbReference>
<evidence type="ECO:0000313" key="4">
    <source>
        <dbReference type="EMBL" id="MFB5191846.1"/>
    </source>
</evidence>
<evidence type="ECO:0000256" key="3">
    <source>
        <dbReference type="ARBA" id="ARBA00024344"/>
    </source>
</evidence>
<protein>
    <submittedName>
        <fullName evidence="4">Spore coat protein</fullName>
    </submittedName>
</protein>
<comment type="subcellular location">
    <subcellularLocation>
        <location evidence="2">Spore coat</location>
    </subcellularLocation>
</comment>
<evidence type="ECO:0000313" key="5">
    <source>
        <dbReference type="Proteomes" id="UP001579974"/>
    </source>
</evidence>
<organism evidence="4 5">
    <name type="scientific">Alicyclobacillus fastidiosus</name>
    <dbReference type="NCBI Taxonomy" id="392011"/>
    <lineage>
        <taxon>Bacteria</taxon>
        <taxon>Bacillati</taxon>
        <taxon>Bacillota</taxon>
        <taxon>Bacilli</taxon>
        <taxon>Bacillales</taxon>
        <taxon>Alicyclobacillaceae</taxon>
        <taxon>Alicyclobacillus</taxon>
    </lineage>
</organism>
<keyword evidence="4" id="KW-0946">Virion</keyword>
<proteinExistence type="inferred from homology"/>
<dbReference type="Proteomes" id="UP001579974">
    <property type="component" value="Unassembled WGS sequence"/>
</dbReference>
<evidence type="ECO:0000256" key="2">
    <source>
        <dbReference type="ARBA" id="ARBA00024325"/>
    </source>
</evidence>
<sequence length="132" mass="14917">MTDVNRAPNPNMGPPLDIEDFTDMIGFANASAALEFLLTVKSGIRNTAMSLTECATPEVRTEVRNQLRQALDMHEKLSQLMINKGWLHPYNPGEQFQLDLKSAQMTARLAQMPLFKDRIKVLETFDTPQKPN</sequence>